<keyword evidence="3 4" id="KW-0443">Lipid metabolism</keyword>
<gene>
    <name evidence="6" type="ORF">HK439_21870</name>
</gene>
<comment type="caution">
    <text evidence="6">The sequence shown here is derived from an EMBL/GenBank/DDBJ whole genome shotgun (WGS) entry which is preliminary data.</text>
</comment>
<dbReference type="InterPro" id="IPR002641">
    <property type="entry name" value="PNPLA_dom"/>
</dbReference>
<evidence type="ECO:0000256" key="2">
    <source>
        <dbReference type="ARBA" id="ARBA00022963"/>
    </source>
</evidence>
<accession>A0A926P3F3</accession>
<dbReference type="GO" id="GO:0016042">
    <property type="term" value="P:lipid catabolic process"/>
    <property type="evidence" value="ECO:0007669"/>
    <property type="project" value="UniProtKB-UniRule"/>
</dbReference>
<dbReference type="Pfam" id="PF12536">
    <property type="entry name" value="DUF3734"/>
    <property type="match status" value="1"/>
</dbReference>
<feature type="active site" description="Proton acceptor" evidence="4">
    <location>
        <position position="202"/>
    </location>
</feature>
<dbReference type="SUPFAM" id="SSF52151">
    <property type="entry name" value="FabD/lysophospholipase-like"/>
    <property type="match status" value="1"/>
</dbReference>
<dbReference type="PROSITE" id="PS51635">
    <property type="entry name" value="PNPLA"/>
    <property type="match status" value="1"/>
</dbReference>
<dbReference type="CDD" id="cd07209">
    <property type="entry name" value="Pat_hypo_Ecoli_Z1214_like"/>
    <property type="match status" value="1"/>
</dbReference>
<dbReference type="InterPro" id="IPR016035">
    <property type="entry name" value="Acyl_Trfase/lysoPLipase"/>
</dbReference>
<evidence type="ECO:0000313" key="7">
    <source>
        <dbReference type="Proteomes" id="UP000598467"/>
    </source>
</evidence>
<dbReference type="InterPro" id="IPR050301">
    <property type="entry name" value="NTE"/>
</dbReference>
<evidence type="ECO:0000256" key="1">
    <source>
        <dbReference type="ARBA" id="ARBA00022801"/>
    </source>
</evidence>
<name>A0A926P3F3_9HYPH</name>
<keyword evidence="1 4" id="KW-0378">Hydrolase</keyword>
<proteinExistence type="predicted"/>
<feature type="active site" description="Nucleophile" evidence="4">
    <location>
        <position position="43"/>
    </location>
</feature>
<evidence type="ECO:0000256" key="3">
    <source>
        <dbReference type="ARBA" id="ARBA00023098"/>
    </source>
</evidence>
<keyword evidence="2 4" id="KW-0442">Lipid degradation</keyword>
<dbReference type="InterPro" id="IPR021095">
    <property type="entry name" value="DUF3734"/>
</dbReference>
<evidence type="ECO:0000256" key="4">
    <source>
        <dbReference type="PROSITE-ProRule" id="PRU01161"/>
    </source>
</evidence>
<dbReference type="Proteomes" id="UP000598467">
    <property type="component" value="Unassembled WGS sequence"/>
</dbReference>
<feature type="short sequence motif" description="GXSXG" evidence="4">
    <location>
        <begin position="41"/>
        <end position="45"/>
    </location>
</feature>
<evidence type="ECO:0000313" key="6">
    <source>
        <dbReference type="EMBL" id="MBD1548915.1"/>
    </source>
</evidence>
<dbReference type="PANTHER" id="PTHR14226:SF57">
    <property type="entry name" value="BLR7027 PROTEIN"/>
    <property type="match status" value="1"/>
</dbReference>
<dbReference type="PANTHER" id="PTHR14226">
    <property type="entry name" value="NEUROPATHY TARGET ESTERASE/SWISS CHEESE D.MELANOGASTER"/>
    <property type="match status" value="1"/>
</dbReference>
<dbReference type="RefSeq" id="WP_190293606.1">
    <property type="nucleotide sequence ID" value="NZ_JABFCZ010000028.1"/>
</dbReference>
<protein>
    <submittedName>
        <fullName evidence="6">Patatin-like phospholipase family protein</fullName>
    </submittedName>
</protein>
<feature type="domain" description="PNPLA" evidence="5">
    <location>
        <begin position="10"/>
        <end position="215"/>
    </location>
</feature>
<dbReference type="EMBL" id="JABFCZ010000028">
    <property type="protein sequence ID" value="MBD1548915.1"/>
    <property type="molecule type" value="Genomic_DNA"/>
</dbReference>
<sequence>MGQADEIVALVLQGGGALGAYQGGAAQGIFESGSSIDWVAGISIGAINAAILCGNEPSQGLQNIRTFWERISSARVIQEQFESYLPRGLVNELSAASTAVTGAPGFFKLRVPPAAVMPPGADGAISFYDTAPLRETLLELVDFDRLNSGKTRLSVGAVNIETGNMTWFDNTEIEIRTEHIMASGALPPEFPPVEIDGSLYWDGGLVSNTPLQYVLDERMPHENLSVFQIDLFSARGRVPASVWTSEAREKDIRFSSRTRFNTDMMRRMHQTRAAARRLYGKLPAELRNDPDALSLISGNADPRISIAHLIYRQSRHEHQSKDYEFSRRSMEGHWSSGLRDARKTLAHPKWKGRGTSEDRIQVFDLNNIR</sequence>
<reference evidence="6" key="1">
    <citation type="submission" date="2020-05" db="EMBL/GenBank/DDBJ databases">
        <title>Identification of trans-AT polyketide cluster in two marine bacteria, producers of a novel glutaramide-containing polyketide sesbanimide D and analogs.</title>
        <authorList>
            <person name="Kacar D."/>
            <person name="Rodriguez P."/>
            <person name="Canedo L."/>
            <person name="Gonzalez E."/>
            <person name="Galan B."/>
            <person name="De La Calle F."/>
            <person name="Garcia J.L."/>
        </authorList>
    </citation>
    <scope>NUCLEOTIDE SEQUENCE</scope>
    <source>
        <strain evidence="6">PHM038</strain>
    </source>
</reference>
<evidence type="ECO:0000259" key="5">
    <source>
        <dbReference type="PROSITE" id="PS51635"/>
    </source>
</evidence>
<feature type="short sequence motif" description="GXGXXG" evidence="4">
    <location>
        <begin position="14"/>
        <end position="19"/>
    </location>
</feature>
<dbReference type="Pfam" id="PF01734">
    <property type="entry name" value="Patatin"/>
    <property type="match status" value="1"/>
</dbReference>
<dbReference type="AlphaFoldDB" id="A0A926P3F3"/>
<dbReference type="Gene3D" id="3.40.1090.10">
    <property type="entry name" value="Cytosolic phospholipase A2 catalytic domain"/>
    <property type="match status" value="2"/>
</dbReference>
<dbReference type="GO" id="GO:0016787">
    <property type="term" value="F:hydrolase activity"/>
    <property type="evidence" value="ECO:0007669"/>
    <property type="project" value="UniProtKB-UniRule"/>
</dbReference>
<organism evidence="6 7">
    <name type="scientific">Roseibium aggregatum</name>
    <dbReference type="NCBI Taxonomy" id="187304"/>
    <lineage>
        <taxon>Bacteria</taxon>
        <taxon>Pseudomonadati</taxon>
        <taxon>Pseudomonadota</taxon>
        <taxon>Alphaproteobacteria</taxon>
        <taxon>Hyphomicrobiales</taxon>
        <taxon>Stappiaceae</taxon>
        <taxon>Roseibium</taxon>
    </lineage>
</organism>
<feature type="short sequence motif" description="DGA/G" evidence="4">
    <location>
        <begin position="202"/>
        <end position="204"/>
    </location>
</feature>